<dbReference type="Pfam" id="PF13398">
    <property type="entry name" value="Peptidase_M50B"/>
    <property type="match status" value="1"/>
</dbReference>
<feature type="transmembrane region" description="Helical" evidence="1">
    <location>
        <begin position="34"/>
        <end position="54"/>
    </location>
</feature>
<dbReference type="PANTHER" id="PTHR33979:SF2">
    <property type="entry name" value="PEPTIDASE M50B-LIKE-DOMAIN-CONTAINING PROTEIN"/>
    <property type="match status" value="1"/>
</dbReference>
<feature type="transmembrane region" description="Helical" evidence="1">
    <location>
        <begin position="134"/>
        <end position="150"/>
    </location>
</feature>
<dbReference type="EMBL" id="KZ819386">
    <property type="protein sequence ID" value="PWN41904.1"/>
    <property type="molecule type" value="Genomic_DNA"/>
</dbReference>
<proteinExistence type="predicted"/>
<keyword evidence="1" id="KW-0812">Transmembrane</keyword>
<gene>
    <name evidence="2" type="ORF">IE81DRAFT_324082</name>
</gene>
<keyword evidence="3" id="KW-1185">Reference proteome</keyword>
<dbReference type="InterPro" id="IPR049500">
    <property type="entry name" value="Peptidase_M50B-like"/>
</dbReference>
<evidence type="ECO:0008006" key="4">
    <source>
        <dbReference type="Google" id="ProtNLM"/>
    </source>
</evidence>
<evidence type="ECO:0000313" key="3">
    <source>
        <dbReference type="Proteomes" id="UP000245783"/>
    </source>
</evidence>
<keyword evidence="1" id="KW-0472">Membrane</keyword>
<evidence type="ECO:0000256" key="1">
    <source>
        <dbReference type="SAM" id="Phobius"/>
    </source>
</evidence>
<dbReference type="OrthoDB" id="40823at2759"/>
<feature type="transmembrane region" description="Helical" evidence="1">
    <location>
        <begin position="179"/>
        <end position="196"/>
    </location>
</feature>
<dbReference type="InParanoid" id="A0A316VX61"/>
<dbReference type="PANTHER" id="PTHR33979">
    <property type="entry name" value="OS02G0221600 PROTEIN"/>
    <property type="match status" value="1"/>
</dbReference>
<dbReference type="Proteomes" id="UP000245783">
    <property type="component" value="Unassembled WGS sequence"/>
</dbReference>
<dbReference type="AlphaFoldDB" id="A0A316VX61"/>
<reference evidence="2 3" key="1">
    <citation type="journal article" date="2018" name="Mol. Biol. Evol.">
        <title>Broad Genomic Sampling Reveals a Smut Pathogenic Ancestry of the Fungal Clade Ustilaginomycotina.</title>
        <authorList>
            <person name="Kijpornyongpan T."/>
            <person name="Mondo S.J."/>
            <person name="Barry K."/>
            <person name="Sandor L."/>
            <person name="Lee J."/>
            <person name="Lipzen A."/>
            <person name="Pangilinan J."/>
            <person name="LaButti K."/>
            <person name="Hainaut M."/>
            <person name="Henrissat B."/>
            <person name="Grigoriev I.V."/>
            <person name="Spatafora J.W."/>
            <person name="Aime M.C."/>
        </authorList>
    </citation>
    <scope>NUCLEOTIDE SEQUENCE [LARGE SCALE GENOMIC DNA]</scope>
    <source>
        <strain evidence="2 3">MCA 4658</strain>
    </source>
</reference>
<feature type="transmembrane region" description="Helical" evidence="1">
    <location>
        <begin position="156"/>
        <end position="174"/>
    </location>
</feature>
<sequence>MLDWYSYPASRGILYEPLERRASRITPTADQRTLIIVACVYAVVIAIIWHVPYIKLVIYPFKLLTVAFHEFGHAAVGLCTGAKIESIELDPNEGGATRMRGGVPWLTLPAGYLGSSFVGAALIACAFDIRASKVVTFVLAAFFLLTLWWARRDWLTWVLLICMAGLIVGFWFIANGVALQFLVLFIGVMSCLYSLWDICDDLIFRKVNESDATAFAKVVGCFPPQLWGVLWLIISLVFFAAGIIIGIVAFKDPLSEQRADDFLNTR</sequence>
<organism evidence="2 3">
    <name type="scientific">Ceraceosorus guamensis</name>
    <dbReference type="NCBI Taxonomy" id="1522189"/>
    <lineage>
        <taxon>Eukaryota</taxon>
        <taxon>Fungi</taxon>
        <taxon>Dikarya</taxon>
        <taxon>Basidiomycota</taxon>
        <taxon>Ustilaginomycotina</taxon>
        <taxon>Exobasidiomycetes</taxon>
        <taxon>Ceraceosorales</taxon>
        <taxon>Ceraceosoraceae</taxon>
        <taxon>Ceraceosorus</taxon>
    </lineage>
</organism>
<feature type="transmembrane region" description="Helical" evidence="1">
    <location>
        <begin position="229"/>
        <end position="250"/>
    </location>
</feature>
<dbReference type="STRING" id="1522189.A0A316VX61"/>
<accession>A0A316VX61</accession>
<keyword evidence="1" id="KW-1133">Transmembrane helix</keyword>
<dbReference type="RefSeq" id="XP_025369064.1">
    <property type="nucleotide sequence ID" value="XM_025514138.1"/>
</dbReference>
<dbReference type="GeneID" id="37036008"/>
<feature type="transmembrane region" description="Helical" evidence="1">
    <location>
        <begin position="105"/>
        <end position="127"/>
    </location>
</feature>
<evidence type="ECO:0000313" key="2">
    <source>
        <dbReference type="EMBL" id="PWN41904.1"/>
    </source>
</evidence>
<name>A0A316VX61_9BASI</name>
<protein>
    <recommendedName>
        <fullName evidence="4">Peptidase M50B-like-domain-containing protein</fullName>
    </recommendedName>
</protein>